<dbReference type="GO" id="GO:0016020">
    <property type="term" value="C:membrane"/>
    <property type="evidence" value="ECO:0007669"/>
    <property type="project" value="UniProtKB-SubCell"/>
</dbReference>
<evidence type="ECO:0000259" key="8">
    <source>
        <dbReference type="Pfam" id="PF02683"/>
    </source>
</evidence>
<keyword evidence="4" id="KW-0201">Cytochrome c-type biogenesis</keyword>
<feature type="transmembrane region" description="Helical" evidence="7">
    <location>
        <begin position="6"/>
        <end position="32"/>
    </location>
</feature>
<dbReference type="PANTHER" id="PTHR31272">
    <property type="entry name" value="CYTOCHROME C-TYPE BIOGENESIS PROTEIN HI_1454-RELATED"/>
    <property type="match status" value="1"/>
</dbReference>
<dbReference type="Proteomes" id="UP000420562">
    <property type="component" value="Unassembled WGS sequence"/>
</dbReference>
<feature type="domain" description="Cytochrome C biogenesis protein transmembrane" evidence="8">
    <location>
        <begin position="5"/>
        <end position="222"/>
    </location>
</feature>
<feature type="transmembrane region" description="Helical" evidence="7">
    <location>
        <begin position="127"/>
        <end position="151"/>
    </location>
</feature>
<evidence type="ECO:0000256" key="6">
    <source>
        <dbReference type="ARBA" id="ARBA00023136"/>
    </source>
</evidence>
<evidence type="ECO:0000256" key="7">
    <source>
        <dbReference type="SAM" id="Phobius"/>
    </source>
</evidence>
<comment type="subcellular location">
    <subcellularLocation>
        <location evidence="1">Membrane</location>
        <topology evidence="1">Multi-pass membrane protein</topology>
    </subcellularLocation>
</comment>
<dbReference type="RefSeq" id="WP_151129761.1">
    <property type="nucleotide sequence ID" value="NZ_VZQZ01000019.1"/>
</dbReference>
<keyword evidence="10" id="KW-1185">Reference proteome</keyword>
<dbReference type="InterPro" id="IPR051790">
    <property type="entry name" value="Cytochrome_c-biogenesis_DsbD"/>
</dbReference>
<keyword evidence="5 7" id="KW-1133">Transmembrane helix</keyword>
<feature type="transmembrane region" description="Helical" evidence="7">
    <location>
        <begin position="53"/>
        <end position="74"/>
    </location>
</feature>
<dbReference type="Pfam" id="PF02683">
    <property type="entry name" value="DsbD_TM"/>
    <property type="match status" value="1"/>
</dbReference>
<comment type="caution">
    <text evidence="9">The sequence shown here is derived from an EMBL/GenBank/DDBJ whole genome shotgun (WGS) entry which is preliminary data.</text>
</comment>
<comment type="similarity">
    <text evidence="2">Belongs to the DsbD family.</text>
</comment>
<evidence type="ECO:0000256" key="3">
    <source>
        <dbReference type="ARBA" id="ARBA00022692"/>
    </source>
</evidence>
<dbReference type="AlphaFoldDB" id="A0A7J4ZLL6"/>
<sequence>MENISLLMAFGGGLLSFFSPCVIPVIPSYVSFITGMSFEELTGEQDRGKIMKATLKNSLFFIAGFSLVFILLGASSSFLGELLSQYQEPIRKVGGVLIAVMGLYIAGVLKIGLLSREKRLHLRNKPAGLFGSFLVGVAFAAGWTPCIGPVLGSILVYASTAHSVASGMVMLSAYALGLGIPFLITSLAINTAISFFRRTHRVMRAASVVSGVLLIAAGVMLYMGTLDTLSKYVTMV</sequence>
<evidence type="ECO:0000313" key="10">
    <source>
        <dbReference type="Proteomes" id="UP000420562"/>
    </source>
</evidence>
<proteinExistence type="inferred from homology"/>
<name>A0A7J4ZLL6_9BACT</name>
<evidence type="ECO:0000256" key="2">
    <source>
        <dbReference type="ARBA" id="ARBA00006143"/>
    </source>
</evidence>
<feature type="transmembrane region" description="Helical" evidence="7">
    <location>
        <begin position="94"/>
        <end position="115"/>
    </location>
</feature>
<dbReference type="GO" id="GO:0017004">
    <property type="term" value="P:cytochrome complex assembly"/>
    <property type="evidence" value="ECO:0007669"/>
    <property type="project" value="UniProtKB-KW"/>
</dbReference>
<evidence type="ECO:0000313" key="9">
    <source>
        <dbReference type="EMBL" id="KAB0663413.1"/>
    </source>
</evidence>
<feature type="transmembrane region" description="Helical" evidence="7">
    <location>
        <begin position="171"/>
        <end position="193"/>
    </location>
</feature>
<accession>A0A7J4ZLL6</accession>
<feature type="transmembrane region" description="Helical" evidence="7">
    <location>
        <begin position="205"/>
        <end position="225"/>
    </location>
</feature>
<dbReference type="PANTHER" id="PTHR31272:SF4">
    <property type="entry name" value="CYTOCHROME C-TYPE BIOGENESIS PROTEIN HI_1454-RELATED"/>
    <property type="match status" value="1"/>
</dbReference>
<reference evidence="9 10" key="1">
    <citation type="submission" date="2019-09" db="EMBL/GenBank/DDBJ databases">
        <title>Geobacter sp. Red96, a novel strain isolated from paddy soil.</title>
        <authorList>
            <person name="Xu Z."/>
            <person name="Masuda Y."/>
            <person name="Itoh H."/>
            <person name="Senoo K."/>
        </authorList>
    </citation>
    <scope>NUCLEOTIDE SEQUENCE [LARGE SCALE GENOMIC DNA]</scope>
    <source>
        <strain evidence="9 10">Red96</strain>
    </source>
</reference>
<evidence type="ECO:0000256" key="5">
    <source>
        <dbReference type="ARBA" id="ARBA00022989"/>
    </source>
</evidence>
<dbReference type="InterPro" id="IPR003834">
    <property type="entry name" value="Cyt_c_assmbl_TM_dom"/>
</dbReference>
<evidence type="ECO:0000256" key="1">
    <source>
        <dbReference type="ARBA" id="ARBA00004141"/>
    </source>
</evidence>
<protein>
    <submittedName>
        <fullName evidence="9">Cytochrome c biogenesis protein CcdA</fullName>
    </submittedName>
</protein>
<evidence type="ECO:0000256" key="4">
    <source>
        <dbReference type="ARBA" id="ARBA00022748"/>
    </source>
</evidence>
<gene>
    <name evidence="9" type="ORF">F6V25_16865</name>
</gene>
<organism evidence="9 10">
    <name type="scientific">Oryzomonas japonica</name>
    <dbReference type="NCBI Taxonomy" id="2603858"/>
    <lineage>
        <taxon>Bacteria</taxon>
        <taxon>Pseudomonadati</taxon>
        <taxon>Thermodesulfobacteriota</taxon>
        <taxon>Desulfuromonadia</taxon>
        <taxon>Geobacterales</taxon>
        <taxon>Geobacteraceae</taxon>
        <taxon>Oryzomonas</taxon>
    </lineage>
</organism>
<dbReference type="EMBL" id="VZQZ01000019">
    <property type="protein sequence ID" value="KAB0663413.1"/>
    <property type="molecule type" value="Genomic_DNA"/>
</dbReference>
<keyword evidence="6 7" id="KW-0472">Membrane</keyword>
<keyword evidence="3 7" id="KW-0812">Transmembrane</keyword>